<feature type="region of interest" description="Disordered" evidence="1">
    <location>
        <begin position="749"/>
        <end position="773"/>
    </location>
</feature>
<feature type="compositionally biased region" description="Polar residues" evidence="1">
    <location>
        <begin position="511"/>
        <end position="523"/>
    </location>
</feature>
<reference evidence="2" key="1">
    <citation type="submission" date="2023-10" db="EMBL/GenBank/DDBJ databases">
        <authorList>
            <person name="Noh H."/>
        </authorList>
    </citation>
    <scope>NUCLEOTIDE SEQUENCE</scope>
    <source>
        <strain evidence="2">DUCC4014</strain>
    </source>
</reference>
<feature type="region of interest" description="Disordered" evidence="1">
    <location>
        <begin position="486"/>
        <end position="530"/>
    </location>
</feature>
<feature type="compositionally biased region" description="Polar residues" evidence="1">
    <location>
        <begin position="751"/>
        <end position="764"/>
    </location>
</feature>
<feature type="region of interest" description="Disordered" evidence="1">
    <location>
        <begin position="687"/>
        <end position="723"/>
    </location>
</feature>
<sequence>MENLSRRIRTLSGSRSRSRSRKDSMPGTLRLDPAGSHPPLPTILHPIGTSFIVPQLNEAEECLDPAQKFIATISVMIQYPKFCIWMNSPLTLVEELSSPEIGFERPPTATLDKVEVGIIKMTIYVRTTESARAFFRRVDETRPISIELRIGALERAGVEAKDKDDSTRPIQAKVDEHLPSNSPVPAWICTRIIHALSAENIPNVFFTDTTSFDPRILLPAVGKFIGSPAAKGVKHFVLPLSSAHAVHSRELAEGLDRIIEAELEKNTSIEVLCLHTGEKSGPLNYCVECCGEAAEWNTTTRSKPDMRSKQAVLERNRALRVGVAHEAREAFVEFCARDQRAKEMALKAMAFLNAVAPVVAQDTSASSGSHSIRLHPATSGPKAKNLPLTPSPTGTISNPSTSSLELTTVVLGPTTRSRPVTPFPSTAEASFSSIDLAPFPTPPSHLPGRATRIAPRVDLQSTAVNPPNFGSHQATSIPFPDIVDETELPTLEGGGTTSSGSDSDHAGPSTPADQLSTHNSTDDLFTEPSVDFSLPRHSTFEQADEIVPWTETPRGDSAFVWEDPLSSTPVRSVAGEGETWVAPGDTAPTPVRRHESAAHSSKVATPTGIERKLAEHTPQARPLFQSPRPRPRAVSVNNMPRRAIPGFGAPGVLATPRFSPRGANDLDLTGFCTQSAVAGDAANQVEDIASNPTDPPSGLVPDVDNEAGAAAGSVTSTPKPTLPYDDCIVTPDRRAAAEAMLAFRSGHVATSPLSERSQAQQASNLEPRAASISGAPENMDAEAEELVSDTTTTTCGDNDSDVVADTTMATYGDNDSEVVADTSTATYGANDSTFDSIPSSIEGALGDAMHSLRINNVAQAGTPRKPFPVAEDIPSVPNDVHQAQAQAATASLALSSCSTSLAPSDDGATDATPTVTEYRFLSKAQIQRIHDFANSRDADKFHFTCCSESPNTSTCLYSRDHAQAGRPGLGNHPLASQSIQSTQSTHNQLPPAHFNIDKWFNDNIAFERGVDHARVLWAEEQKLAMPAKNTLGKMVKKMTGSVRGKLPVWRKADRAL</sequence>
<protein>
    <submittedName>
        <fullName evidence="2">Uncharacterized protein</fullName>
    </submittedName>
</protein>
<evidence type="ECO:0000256" key="1">
    <source>
        <dbReference type="SAM" id="MobiDB-lite"/>
    </source>
</evidence>
<organism evidence="2 3">
    <name type="scientific">Vanrija pseudolonga</name>
    <dbReference type="NCBI Taxonomy" id="143232"/>
    <lineage>
        <taxon>Eukaryota</taxon>
        <taxon>Fungi</taxon>
        <taxon>Dikarya</taxon>
        <taxon>Basidiomycota</taxon>
        <taxon>Agaricomycotina</taxon>
        <taxon>Tremellomycetes</taxon>
        <taxon>Trichosporonales</taxon>
        <taxon>Trichosporonaceae</taxon>
        <taxon>Vanrija</taxon>
    </lineage>
</organism>
<proteinExistence type="predicted"/>
<name>A0AAF0YG28_9TREE</name>
<feature type="compositionally biased region" description="Polar residues" evidence="1">
    <location>
        <begin position="974"/>
        <end position="988"/>
    </location>
</feature>
<dbReference type="GeneID" id="87812760"/>
<dbReference type="RefSeq" id="XP_062632136.1">
    <property type="nucleotide sequence ID" value="XM_062776152.1"/>
</dbReference>
<accession>A0AAF0YG28</accession>
<feature type="region of interest" description="Disordered" evidence="1">
    <location>
        <begin position="1"/>
        <end position="37"/>
    </location>
</feature>
<gene>
    <name evidence="2" type="ORF">LOC62_07G009599</name>
</gene>
<feature type="region of interest" description="Disordered" evidence="1">
    <location>
        <begin position="969"/>
        <end position="988"/>
    </location>
</feature>
<dbReference type="EMBL" id="CP086720">
    <property type="protein sequence ID" value="WOO86110.1"/>
    <property type="molecule type" value="Genomic_DNA"/>
</dbReference>
<keyword evidence="3" id="KW-1185">Reference proteome</keyword>
<dbReference type="Proteomes" id="UP000827549">
    <property type="component" value="Chromosome 7"/>
</dbReference>
<feature type="region of interest" description="Disordered" evidence="1">
    <location>
        <begin position="579"/>
        <end position="605"/>
    </location>
</feature>
<evidence type="ECO:0000313" key="3">
    <source>
        <dbReference type="Proteomes" id="UP000827549"/>
    </source>
</evidence>
<evidence type="ECO:0000313" key="2">
    <source>
        <dbReference type="EMBL" id="WOO86110.1"/>
    </source>
</evidence>
<dbReference type="AlphaFoldDB" id="A0AAF0YG28"/>